<accession>A0A409W7Y8</accession>
<dbReference type="Proteomes" id="UP000284842">
    <property type="component" value="Unassembled WGS sequence"/>
</dbReference>
<dbReference type="AlphaFoldDB" id="A0A409W7Y8"/>
<organism evidence="2 3">
    <name type="scientific">Panaeolus cyanescens</name>
    <dbReference type="NCBI Taxonomy" id="181874"/>
    <lineage>
        <taxon>Eukaryota</taxon>
        <taxon>Fungi</taxon>
        <taxon>Dikarya</taxon>
        <taxon>Basidiomycota</taxon>
        <taxon>Agaricomycotina</taxon>
        <taxon>Agaricomycetes</taxon>
        <taxon>Agaricomycetidae</taxon>
        <taxon>Agaricales</taxon>
        <taxon>Agaricineae</taxon>
        <taxon>Galeropsidaceae</taxon>
        <taxon>Panaeolus</taxon>
    </lineage>
</organism>
<dbReference type="InParanoid" id="A0A409W7Y8"/>
<evidence type="ECO:0000256" key="1">
    <source>
        <dbReference type="SAM" id="MobiDB-lite"/>
    </source>
</evidence>
<name>A0A409W7Y8_9AGAR</name>
<proteinExistence type="predicted"/>
<dbReference type="OrthoDB" id="2976199at2759"/>
<gene>
    <name evidence="2" type="ORF">CVT24_004174</name>
</gene>
<feature type="compositionally biased region" description="Basic residues" evidence="1">
    <location>
        <begin position="201"/>
        <end position="211"/>
    </location>
</feature>
<feature type="region of interest" description="Disordered" evidence="1">
    <location>
        <begin position="190"/>
        <end position="217"/>
    </location>
</feature>
<protein>
    <submittedName>
        <fullName evidence="2">Uncharacterized protein</fullName>
    </submittedName>
</protein>
<evidence type="ECO:0000313" key="2">
    <source>
        <dbReference type="EMBL" id="PPQ74626.1"/>
    </source>
</evidence>
<dbReference type="STRING" id="181874.A0A409W7Y8"/>
<comment type="caution">
    <text evidence="2">The sequence shown here is derived from an EMBL/GenBank/DDBJ whole genome shotgun (WGS) entry which is preliminary data.</text>
</comment>
<dbReference type="EMBL" id="NHTK01005739">
    <property type="protein sequence ID" value="PPQ74626.1"/>
    <property type="molecule type" value="Genomic_DNA"/>
</dbReference>
<keyword evidence="3" id="KW-1185">Reference proteome</keyword>
<sequence>MTEYDFSPAAYERAREKHESVSRWVDSTKLHETPNPFLPLPGEQRTSSFYNAPSVPRASRSTTPYAPGFNYGATPSRSYSLPPPMATRTLTAQSYTPPQYTSYSNGTYFSYPNSHHTSPVVSPPAPTQYSYSQTQTLPNGQQYYQPAASQPLIVPIHGGTGGYVVVPAAGQKIQIVPNTQYAPVMTVKSDNGQSFLGSLRSGKKSKKKSRNSRRDSY</sequence>
<reference evidence="2 3" key="1">
    <citation type="journal article" date="2018" name="Evol. Lett.">
        <title>Horizontal gene cluster transfer increased hallucinogenic mushroom diversity.</title>
        <authorList>
            <person name="Reynolds H.T."/>
            <person name="Vijayakumar V."/>
            <person name="Gluck-Thaler E."/>
            <person name="Korotkin H.B."/>
            <person name="Matheny P.B."/>
            <person name="Slot J.C."/>
        </authorList>
    </citation>
    <scope>NUCLEOTIDE SEQUENCE [LARGE SCALE GENOMIC DNA]</scope>
    <source>
        <strain evidence="2 3">2629</strain>
    </source>
</reference>
<evidence type="ECO:0000313" key="3">
    <source>
        <dbReference type="Proteomes" id="UP000284842"/>
    </source>
</evidence>